<accession>A0ABN8N1A6</accession>
<keyword evidence="2" id="KW-1133">Transmembrane helix</keyword>
<evidence type="ECO:0000313" key="4">
    <source>
        <dbReference type="Proteomes" id="UP001159405"/>
    </source>
</evidence>
<feature type="repeat" description="Filamin" evidence="1">
    <location>
        <begin position="119"/>
        <end position="206"/>
    </location>
</feature>
<dbReference type="InterPro" id="IPR017868">
    <property type="entry name" value="Filamin/ABP280_repeat-like"/>
</dbReference>
<proteinExistence type="predicted"/>
<evidence type="ECO:0000256" key="2">
    <source>
        <dbReference type="SAM" id="Phobius"/>
    </source>
</evidence>
<dbReference type="InterPro" id="IPR014756">
    <property type="entry name" value="Ig_E-set"/>
</dbReference>
<organism evidence="3 4">
    <name type="scientific">Porites lobata</name>
    <dbReference type="NCBI Taxonomy" id="104759"/>
    <lineage>
        <taxon>Eukaryota</taxon>
        <taxon>Metazoa</taxon>
        <taxon>Cnidaria</taxon>
        <taxon>Anthozoa</taxon>
        <taxon>Hexacorallia</taxon>
        <taxon>Scleractinia</taxon>
        <taxon>Fungiina</taxon>
        <taxon>Poritidae</taxon>
        <taxon>Porites</taxon>
    </lineage>
</organism>
<keyword evidence="2" id="KW-0472">Membrane</keyword>
<comment type="caution">
    <text evidence="3">The sequence shown here is derived from an EMBL/GenBank/DDBJ whole genome shotgun (WGS) entry which is preliminary data.</text>
</comment>
<dbReference type="PROSITE" id="PS50194">
    <property type="entry name" value="FILAMIN_REPEAT"/>
    <property type="match status" value="1"/>
</dbReference>
<keyword evidence="4" id="KW-1185">Reference proteome</keyword>
<reference evidence="3 4" key="1">
    <citation type="submission" date="2022-05" db="EMBL/GenBank/DDBJ databases">
        <authorList>
            <consortium name="Genoscope - CEA"/>
            <person name="William W."/>
        </authorList>
    </citation>
    <scope>NUCLEOTIDE SEQUENCE [LARGE SCALE GENOMIC DNA]</scope>
</reference>
<feature type="transmembrane region" description="Helical" evidence="2">
    <location>
        <begin position="16"/>
        <end position="33"/>
    </location>
</feature>
<dbReference type="Gene3D" id="2.60.40.10">
    <property type="entry name" value="Immunoglobulins"/>
    <property type="match status" value="1"/>
</dbReference>
<dbReference type="SUPFAM" id="SSF81296">
    <property type="entry name" value="E set domains"/>
    <property type="match status" value="1"/>
</dbReference>
<dbReference type="PANTHER" id="PTHR16165:SF5">
    <property type="entry name" value="NXPE FAMILY MEMBER 3"/>
    <property type="match status" value="1"/>
</dbReference>
<evidence type="ECO:0000256" key="1">
    <source>
        <dbReference type="PROSITE-ProRule" id="PRU00087"/>
    </source>
</evidence>
<dbReference type="Proteomes" id="UP001159405">
    <property type="component" value="Unassembled WGS sequence"/>
</dbReference>
<sequence>MRIQLLARSSASNKDFYKIFAILFIIIYFFLWLSKPNCDEELSWTACDKNVIKLKSEVTRNDSAKRMGRYILPELIRKVYVDRTRAEFLKHWCRERHARLDWEAMLSPCADQIAWNSPRSKEDATDPNTSVISLWDIRPVGEYSRFSIRSQTVEGHPKRRGGDTWRVVLRGPSSISPTVIDHKNGTYEALFLVMEAGVYIMNITLDFTLCKGFLDPPVDWFIVGNAQGKNQRHLGVEGNKDFLQAPLWSGNPLQITVPPAEGGKIHLSFISEAYLSGISGAHCGVTCNFMWDGYGRWVQDTWKSYVKESHRYQQLHSRKLSTLWVYGDSVNVFFAHSLKTRKICREIFKECNYSYNWIYPVHNITAARRENDNLDYDNEKVLQTFRQVFERPEMDERSAIILNFGLHFVESVNFSNYRQLIDGLVNVLQGKHKAMRSNVTQRKYRGTVIWKTTTAINKEKASNIHLGHKRFITQQRILLFNAFATSRMCKAGFKVLDVFPISNSYPQGTGTHGAKGPVKNDIVHYSNLAFSPVEELLEQYFGGD</sequence>
<dbReference type="PANTHER" id="PTHR16165">
    <property type="entry name" value="NXPE FAMILY MEMBER"/>
    <property type="match status" value="1"/>
</dbReference>
<name>A0ABN8N1A6_9CNID</name>
<evidence type="ECO:0000313" key="3">
    <source>
        <dbReference type="EMBL" id="CAH3040853.1"/>
    </source>
</evidence>
<dbReference type="EMBL" id="CALNXK010000008">
    <property type="protein sequence ID" value="CAH3040853.1"/>
    <property type="molecule type" value="Genomic_DNA"/>
</dbReference>
<protein>
    <submittedName>
        <fullName evidence="3">Uncharacterized protein</fullName>
    </submittedName>
</protein>
<dbReference type="InterPro" id="IPR013783">
    <property type="entry name" value="Ig-like_fold"/>
</dbReference>
<keyword evidence="2" id="KW-0812">Transmembrane</keyword>
<gene>
    <name evidence="3" type="ORF">PLOB_00045502</name>
</gene>